<dbReference type="OrthoDB" id="10440896at2759"/>
<reference evidence="3" key="1">
    <citation type="journal article" date="2013" name="Nat. Genet.">
        <title>The Capsella rubella genome and the genomic consequences of rapid mating system evolution.</title>
        <authorList>
            <person name="Slotte T."/>
            <person name="Hazzouri K.M."/>
            <person name="Agren J.A."/>
            <person name="Koenig D."/>
            <person name="Maumus F."/>
            <person name="Guo Y.L."/>
            <person name="Steige K."/>
            <person name="Platts A.E."/>
            <person name="Escobar J.S."/>
            <person name="Newman L.K."/>
            <person name="Wang W."/>
            <person name="Mandakova T."/>
            <person name="Vello E."/>
            <person name="Smith L.M."/>
            <person name="Henz S.R."/>
            <person name="Steffen J."/>
            <person name="Takuno S."/>
            <person name="Brandvain Y."/>
            <person name="Coop G."/>
            <person name="Andolfatto P."/>
            <person name="Hu T.T."/>
            <person name="Blanchette M."/>
            <person name="Clark R.M."/>
            <person name="Quesneville H."/>
            <person name="Nordborg M."/>
            <person name="Gaut B.S."/>
            <person name="Lysak M.A."/>
            <person name="Jenkins J."/>
            <person name="Grimwood J."/>
            <person name="Chapman J."/>
            <person name="Prochnik S."/>
            <person name="Shu S."/>
            <person name="Rokhsar D."/>
            <person name="Schmutz J."/>
            <person name="Weigel D."/>
            <person name="Wright S.I."/>
        </authorList>
    </citation>
    <scope>NUCLEOTIDE SEQUENCE [LARGE SCALE GENOMIC DNA]</scope>
    <source>
        <strain evidence="3">cv. Monte Gargano</strain>
    </source>
</reference>
<dbReference type="STRING" id="81985.R0H500"/>
<evidence type="ECO:0000313" key="3">
    <source>
        <dbReference type="Proteomes" id="UP000029121"/>
    </source>
</evidence>
<evidence type="ECO:0000259" key="1">
    <source>
        <dbReference type="Pfam" id="PF01936"/>
    </source>
</evidence>
<dbReference type="InterPro" id="IPR024768">
    <property type="entry name" value="Marf1"/>
</dbReference>
<dbReference type="InterPro" id="IPR021139">
    <property type="entry name" value="NYN"/>
</dbReference>
<dbReference type="EMBL" id="KB870809">
    <property type="protein sequence ID" value="EOA24369.1"/>
    <property type="molecule type" value="Genomic_DNA"/>
</dbReference>
<feature type="domain" description="NYN" evidence="1">
    <location>
        <begin position="20"/>
        <end position="132"/>
    </location>
</feature>
<dbReference type="PANTHER" id="PTHR14379">
    <property type="entry name" value="LIMKAIN B LKAP"/>
    <property type="match status" value="1"/>
</dbReference>
<gene>
    <name evidence="2" type="ORF">CARUB_v10017607mg</name>
</gene>
<dbReference type="KEGG" id="crb:17885617"/>
<dbReference type="Proteomes" id="UP000029121">
    <property type="component" value="Unassembled WGS sequence"/>
</dbReference>
<dbReference type="Pfam" id="PF01936">
    <property type="entry name" value="NYN"/>
    <property type="match status" value="1"/>
</dbReference>
<dbReference type="GO" id="GO:0004540">
    <property type="term" value="F:RNA nuclease activity"/>
    <property type="evidence" value="ECO:0007669"/>
    <property type="project" value="InterPro"/>
</dbReference>
<sequence length="332" mass="36771">MDQFIHTPTPTPAPAPTSLTSVFWDINLCPVPPSFNPRRVRPCIKRFLENRGYSGLVIITAFGVLQNVPDNILRGVFSSGISLTNVPYGSAPYEIGDIICEFADAYPPPANIMVISDPNIFSDVSEYLRLTGHHLLQPCPYDSLQSLLEQDSVAPEETVECWAETVESPCWECLLCCRDPPDHVFENFITHLHGDEHEQLLLKLLNENNAPPPPDPPVSNAKSLMTWDWCPPPPTHYNRSKKKALTLVFWDINTCPVPRCSDAPLVGPSIKRFLLNKGYVGPSIIIAVGLLEKVDVDILKGVSSSGITLTSVPYGIFSSLCLPTLMDIFFDE</sequence>
<dbReference type="CDD" id="cd10910">
    <property type="entry name" value="PIN_limkain_b1_N_like"/>
    <property type="match status" value="2"/>
</dbReference>
<keyword evidence="3" id="KW-1185">Reference proteome</keyword>
<proteinExistence type="predicted"/>
<dbReference type="PANTHER" id="PTHR14379:SF19">
    <property type="entry name" value="ENDONUCLEASE OR GLYCOSYL HYDROLASE-RELATED"/>
    <property type="match status" value="1"/>
</dbReference>
<accession>R0H500</accession>
<dbReference type="GO" id="GO:0005777">
    <property type="term" value="C:peroxisome"/>
    <property type="evidence" value="ECO:0007669"/>
    <property type="project" value="InterPro"/>
</dbReference>
<dbReference type="AlphaFoldDB" id="R0H500"/>
<organism evidence="2 3">
    <name type="scientific">Capsella rubella</name>
    <dbReference type="NCBI Taxonomy" id="81985"/>
    <lineage>
        <taxon>Eukaryota</taxon>
        <taxon>Viridiplantae</taxon>
        <taxon>Streptophyta</taxon>
        <taxon>Embryophyta</taxon>
        <taxon>Tracheophyta</taxon>
        <taxon>Spermatophyta</taxon>
        <taxon>Magnoliopsida</taxon>
        <taxon>eudicotyledons</taxon>
        <taxon>Gunneridae</taxon>
        <taxon>Pentapetalae</taxon>
        <taxon>rosids</taxon>
        <taxon>malvids</taxon>
        <taxon>Brassicales</taxon>
        <taxon>Brassicaceae</taxon>
        <taxon>Camelineae</taxon>
        <taxon>Capsella</taxon>
    </lineage>
</organism>
<protein>
    <recommendedName>
        <fullName evidence="1">NYN domain-containing protein</fullName>
    </recommendedName>
</protein>
<name>R0H500_9BRAS</name>
<evidence type="ECO:0000313" key="2">
    <source>
        <dbReference type="EMBL" id="EOA24369.1"/>
    </source>
</evidence>
<dbReference type="GO" id="GO:0010468">
    <property type="term" value="P:regulation of gene expression"/>
    <property type="evidence" value="ECO:0007669"/>
    <property type="project" value="InterPro"/>
</dbReference>